<dbReference type="SMART" id="SM00894">
    <property type="entry name" value="Excalibur"/>
    <property type="match status" value="1"/>
</dbReference>
<keyword evidence="2" id="KW-0472">Membrane</keyword>
<dbReference type="Pfam" id="PF05901">
    <property type="entry name" value="Excalibur"/>
    <property type="match status" value="1"/>
</dbReference>
<keyword evidence="5" id="KW-1185">Reference proteome</keyword>
<organism evidence="4 5">
    <name type="scientific">Sphingomonas canadensis</name>
    <dbReference type="NCBI Taxonomy" id="1219257"/>
    <lineage>
        <taxon>Bacteria</taxon>
        <taxon>Pseudomonadati</taxon>
        <taxon>Pseudomonadota</taxon>
        <taxon>Alphaproteobacteria</taxon>
        <taxon>Sphingomonadales</taxon>
        <taxon>Sphingomonadaceae</taxon>
        <taxon>Sphingomonas</taxon>
    </lineage>
</organism>
<proteinExistence type="predicted"/>
<feature type="domain" description="Excalibur calcium-binding" evidence="3">
    <location>
        <begin position="58"/>
        <end position="94"/>
    </location>
</feature>
<dbReference type="RefSeq" id="WP_264943167.1">
    <property type="nucleotide sequence ID" value="NZ_JAPDRA010000002.1"/>
</dbReference>
<dbReference type="EMBL" id="JBHTJG010000002">
    <property type="protein sequence ID" value="MFD0946040.1"/>
    <property type="molecule type" value="Genomic_DNA"/>
</dbReference>
<keyword evidence="2" id="KW-0812">Transmembrane</keyword>
<evidence type="ECO:0000256" key="1">
    <source>
        <dbReference type="SAM" id="MobiDB-lite"/>
    </source>
</evidence>
<evidence type="ECO:0000256" key="2">
    <source>
        <dbReference type="SAM" id="Phobius"/>
    </source>
</evidence>
<protein>
    <submittedName>
        <fullName evidence="4">Excalibur calcium-binding domain-containing protein</fullName>
    </submittedName>
</protein>
<keyword evidence="2" id="KW-1133">Transmembrane helix</keyword>
<evidence type="ECO:0000313" key="5">
    <source>
        <dbReference type="Proteomes" id="UP001596977"/>
    </source>
</evidence>
<evidence type="ECO:0000313" key="4">
    <source>
        <dbReference type="EMBL" id="MFD0946040.1"/>
    </source>
</evidence>
<comment type="caution">
    <text evidence="4">The sequence shown here is derived from an EMBL/GenBank/DDBJ whole genome shotgun (WGS) entry which is preliminary data.</text>
</comment>
<feature type="transmembrane region" description="Helical" evidence="2">
    <location>
        <begin position="6"/>
        <end position="26"/>
    </location>
</feature>
<evidence type="ECO:0000259" key="3">
    <source>
        <dbReference type="SMART" id="SM00894"/>
    </source>
</evidence>
<feature type="region of interest" description="Disordered" evidence="1">
    <location>
        <begin position="70"/>
        <end position="89"/>
    </location>
</feature>
<name>A0ABW3H3J4_9SPHN</name>
<sequence>MVKDALTYLGIAAIGGTAIGAGSVALGETERARIHQIVREVGIRAGWWRARDPQPGDYWRRCDDARAAGTAPIHASEPGYRPPLDRDGDGIACEPYRGM</sequence>
<reference evidence="5" key="1">
    <citation type="journal article" date="2019" name="Int. J. Syst. Evol. Microbiol.">
        <title>The Global Catalogue of Microorganisms (GCM) 10K type strain sequencing project: providing services to taxonomists for standard genome sequencing and annotation.</title>
        <authorList>
            <consortium name="The Broad Institute Genomics Platform"/>
            <consortium name="The Broad Institute Genome Sequencing Center for Infectious Disease"/>
            <person name="Wu L."/>
            <person name="Ma J."/>
        </authorList>
    </citation>
    <scope>NUCLEOTIDE SEQUENCE [LARGE SCALE GENOMIC DNA]</scope>
    <source>
        <strain evidence="5">CCUG 62982</strain>
    </source>
</reference>
<gene>
    <name evidence="4" type="ORF">ACFQ1E_06805</name>
</gene>
<dbReference type="Proteomes" id="UP001596977">
    <property type="component" value="Unassembled WGS sequence"/>
</dbReference>
<dbReference type="InterPro" id="IPR008613">
    <property type="entry name" value="Excalibur_Ca-bd_domain"/>
</dbReference>
<accession>A0ABW3H3J4</accession>